<reference evidence="2" key="1">
    <citation type="submission" date="2022-11" db="UniProtKB">
        <authorList>
            <consortium name="WormBaseParasite"/>
        </authorList>
    </citation>
    <scope>IDENTIFICATION</scope>
</reference>
<organism evidence="1 2">
    <name type="scientific">Panagrolaimus sp. JU765</name>
    <dbReference type="NCBI Taxonomy" id="591449"/>
    <lineage>
        <taxon>Eukaryota</taxon>
        <taxon>Metazoa</taxon>
        <taxon>Ecdysozoa</taxon>
        <taxon>Nematoda</taxon>
        <taxon>Chromadorea</taxon>
        <taxon>Rhabditida</taxon>
        <taxon>Tylenchina</taxon>
        <taxon>Panagrolaimomorpha</taxon>
        <taxon>Panagrolaimoidea</taxon>
        <taxon>Panagrolaimidae</taxon>
        <taxon>Panagrolaimus</taxon>
    </lineage>
</organism>
<protein>
    <submittedName>
        <fullName evidence="2">Uncharacterized protein</fullName>
    </submittedName>
</protein>
<accession>A0AC34QZT9</accession>
<evidence type="ECO:0000313" key="1">
    <source>
        <dbReference type="Proteomes" id="UP000887576"/>
    </source>
</evidence>
<sequence>MILKNVKKELFEAVDQSSEVSENLEDYTMNHLNLPSTHHHDDHSKSGISQSDQSSFKLEGDILTIGDLKYFDARGSQETFLCRGCLSFGKISEAKIRSIMKLDSPHCFECRQHHPKTINITEFDLNECQISNDSIFYKDLQFVDPIQEKQVYYCVKCLPFSKVTKLMRTVIVTVVSDHCQECYNARNHVLEPPPTLEPVSGLDES</sequence>
<evidence type="ECO:0000313" key="2">
    <source>
        <dbReference type="WBParaSite" id="JU765_v2.g2158.t1"/>
    </source>
</evidence>
<dbReference type="WBParaSite" id="JU765_v2.g2158.t1">
    <property type="protein sequence ID" value="JU765_v2.g2158.t1"/>
    <property type="gene ID" value="JU765_v2.g2158"/>
</dbReference>
<proteinExistence type="predicted"/>
<name>A0AC34QZT9_9BILA</name>
<dbReference type="Proteomes" id="UP000887576">
    <property type="component" value="Unplaced"/>
</dbReference>